<evidence type="ECO:0000313" key="5">
    <source>
        <dbReference type="Proteomes" id="UP000229438"/>
    </source>
</evidence>
<keyword evidence="1" id="KW-0812">Transmembrane</keyword>
<evidence type="ECO:0000259" key="3">
    <source>
        <dbReference type="Pfam" id="PF23357"/>
    </source>
</evidence>
<dbReference type="Proteomes" id="UP000229438">
    <property type="component" value="Unassembled WGS sequence"/>
</dbReference>
<gene>
    <name evidence="4" type="ORF">CO015_01970</name>
</gene>
<sequence>MRNYLKTLYILTLRELRSYFDNITSYVVLLLFLLLWEFLFFRDIFLYSEASLRILFDVLPWLLLILVPAVTMGTIAQMRSEGTIEYSLTQPITPLQFLLSKFLASFKFVAIAILLTLPVAVSLSFFGKFDLGILFSQYLGSLFLASATVSIGIFVSSLFKSQMAALITSAFIIFVLTIVGSDLVTLSLPMVLTLLAERISLMSHFSSVIRGVLDIRDIIYFLSLTVIFLSLSLFFLLKTKYAKVHVVLRRTISLVTTIIGIGVVLNVLANQLPYRLDLSQGKLYSLSPATKKIVKEIPDVVNITVYASSKLPTKFQPVLRDTKDILRDYQLVGGGKIHFEIKNPDEDATAEEEAGALGINAVQFNVIDKEEFKVQKGYLGLNVTYQGKNEMIPFIQSTADLEYQLTGFIKGMTSSSKKKIVFLQGHGEGDPQQMYPQFEQELQKQYDVSTLTFDDSHQTLPDKIDTLIIAGPTEKIPDDQAQQIVAYLKNGGSALILVDGVLVSTQTFSAQVNQNRLEEILLPFGVQVDPTLLYDLGSNENVTFSGGAMNYVLPYPFWVKALPKDSATATYGIESVTLPWASPVNILNQSSEVEAQKLLVTSSHGGHQSDSFNIEPNQNFSSDSTGEYTVAVSLLGNFGDDASKKTRLVLVGDSEFLVDQFTAAGSGNAAFSLNATDWLAQDEALSTIRSKVGGTSSLSFEKDWQKQVLRIGNLALVVLLVAGFGMYRLLKRRRLQKKTYSTLHSTSA</sequence>
<feature type="domain" description="ABC-type uncharacterised transport system" evidence="2">
    <location>
        <begin position="417"/>
        <end position="674"/>
    </location>
</feature>
<feature type="transmembrane region" description="Helical" evidence="1">
    <location>
        <begin position="171"/>
        <end position="196"/>
    </location>
</feature>
<dbReference type="InterPro" id="IPR055396">
    <property type="entry name" value="DUF7088"/>
</dbReference>
<dbReference type="AlphaFoldDB" id="A0A2M8G7G5"/>
<feature type="transmembrane region" description="Helical" evidence="1">
    <location>
        <begin position="218"/>
        <end position="239"/>
    </location>
</feature>
<keyword evidence="1" id="KW-0472">Membrane</keyword>
<feature type="transmembrane region" description="Helical" evidence="1">
    <location>
        <begin position="20"/>
        <end position="38"/>
    </location>
</feature>
<dbReference type="EMBL" id="PFQS01000037">
    <property type="protein sequence ID" value="PJC69000.1"/>
    <property type="molecule type" value="Genomic_DNA"/>
</dbReference>
<feature type="transmembrane region" description="Helical" evidence="1">
    <location>
        <begin position="711"/>
        <end position="730"/>
    </location>
</feature>
<comment type="caution">
    <text evidence="4">The sequence shown here is derived from an EMBL/GenBank/DDBJ whole genome shotgun (WGS) entry which is preliminary data.</text>
</comment>
<dbReference type="InterPro" id="IPR019196">
    <property type="entry name" value="ABC_transp_unknown"/>
</dbReference>
<dbReference type="Pfam" id="PF09822">
    <property type="entry name" value="ABC_transp_aux"/>
    <property type="match status" value="1"/>
</dbReference>
<accession>A0A2M8G7G5</accession>
<proteinExistence type="predicted"/>
<protein>
    <submittedName>
        <fullName evidence="4">Uncharacterized protein</fullName>
    </submittedName>
</protein>
<evidence type="ECO:0000256" key="1">
    <source>
        <dbReference type="SAM" id="Phobius"/>
    </source>
</evidence>
<evidence type="ECO:0000313" key="4">
    <source>
        <dbReference type="EMBL" id="PJC69000.1"/>
    </source>
</evidence>
<feature type="domain" description="DUF7088" evidence="3">
    <location>
        <begin position="281"/>
        <end position="383"/>
    </location>
</feature>
<feature type="transmembrane region" description="Helical" evidence="1">
    <location>
        <begin position="138"/>
        <end position="159"/>
    </location>
</feature>
<evidence type="ECO:0000259" key="2">
    <source>
        <dbReference type="Pfam" id="PF09822"/>
    </source>
</evidence>
<dbReference type="Pfam" id="PF23357">
    <property type="entry name" value="DUF7088"/>
    <property type="match status" value="1"/>
</dbReference>
<reference evidence="5" key="1">
    <citation type="submission" date="2017-09" db="EMBL/GenBank/DDBJ databases">
        <title>Depth-based differentiation of microbial function through sediment-hosted aquifers and enrichment of novel symbionts in the deep terrestrial subsurface.</title>
        <authorList>
            <person name="Probst A.J."/>
            <person name="Ladd B."/>
            <person name="Jarett J.K."/>
            <person name="Geller-Mcgrath D.E."/>
            <person name="Sieber C.M.K."/>
            <person name="Emerson J.B."/>
            <person name="Anantharaman K."/>
            <person name="Thomas B.C."/>
            <person name="Malmstrom R."/>
            <person name="Stieglmeier M."/>
            <person name="Klingl A."/>
            <person name="Woyke T."/>
            <person name="Ryan C.M."/>
            <person name="Banfield J.F."/>
        </authorList>
    </citation>
    <scope>NUCLEOTIDE SEQUENCE [LARGE SCALE GENOMIC DNA]</scope>
</reference>
<feature type="transmembrane region" description="Helical" evidence="1">
    <location>
        <begin position="97"/>
        <end position="126"/>
    </location>
</feature>
<feature type="transmembrane region" description="Helical" evidence="1">
    <location>
        <begin position="251"/>
        <end position="269"/>
    </location>
</feature>
<feature type="transmembrane region" description="Helical" evidence="1">
    <location>
        <begin position="58"/>
        <end position="76"/>
    </location>
</feature>
<organism evidence="4 5">
    <name type="scientific">candidate division WWE3 bacterium CG_4_8_14_3_um_filter_42_11</name>
    <dbReference type="NCBI Taxonomy" id="1975076"/>
    <lineage>
        <taxon>Bacteria</taxon>
        <taxon>Katanobacteria</taxon>
    </lineage>
</organism>
<name>A0A2M8G7G5_UNCKA</name>
<keyword evidence="1" id="KW-1133">Transmembrane helix</keyword>